<organism evidence="3 4">
    <name type="scientific">Stereocaulon virgatum</name>
    <dbReference type="NCBI Taxonomy" id="373712"/>
    <lineage>
        <taxon>Eukaryota</taxon>
        <taxon>Fungi</taxon>
        <taxon>Dikarya</taxon>
        <taxon>Ascomycota</taxon>
        <taxon>Pezizomycotina</taxon>
        <taxon>Lecanoromycetes</taxon>
        <taxon>OSLEUM clade</taxon>
        <taxon>Lecanoromycetidae</taxon>
        <taxon>Lecanorales</taxon>
        <taxon>Lecanorineae</taxon>
        <taxon>Stereocaulaceae</taxon>
        <taxon>Stereocaulon</taxon>
    </lineage>
</organism>
<dbReference type="PANTHER" id="PTHR46830">
    <property type="entry name" value="TRANSFERASE, PUTATIVE-RELATED"/>
    <property type="match status" value="1"/>
</dbReference>
<evidence type="ECO:0000313" key="3">
    <source>
        <dbReference type="EMBL" id="KAL2046854.1"/>
    </source>
</evidence>
<dbReference type="InterPro" id="IPR029044">
    <property type="entry name" value="Nucleotide-diphossugar_trans"/>
</dbReference>
<name>A0ABR4AMW6_9LECA</name>
<comment type="caution">
    <text evidence="3">The sequence shown here is derived from an EMBL/GenBank/DDBJ whole genome shotgun (WGS) entry which is preliminary data.</text>
</comment>
<dbReference type="SUPFAM" id="SSF53448">
    <property type="entry name" value="Nucleotide-diphospho-sugar transferases"/>
    <property type="match status" value="1"/>
</dbReference>
<gene>
    <name evidence="3" type="ORF">N7G274_000872</name>
</gene>
<dbReference type="Pfam" id="PF04488">
    <property type="entry name" value="Gly_transf_sug"/>
    <property type="match status" value="1"/>
</dbReference>
<comment type="similarity">
    <text evidence="1">Belongs to the glycosyltransferase 32 family.</text>
</comment>
<evidence type="ECO:0000313" key="4">
    <source>
        <dbReference type="Proteomes" id="UP001590950"/>
    </source>
</evidence>
<dbReference type="PANTHER" id="PTHR46830:SF1">
    <property type="entry name" value="ALPHA-1,4-N-ACETYLGLUCOSAMINYLTRANSFERASE"/>
    <property type="match status" value="1"/>
</dbReference>
<feature type="transmembrane region" description="Helical" evidence="2">
    <location>
        <begin position="557"/>
        <end position="576"/>
    </location>
</feature>
<dbReference type="InterPro" id="IPR007577">
    <property type="entry name" value="GlycoTrfase_DXD_sugar-bd_CS"/>
</dbReference>
<evidence type="ECO:0000256" key="1">
    <source>
        <dbReference type="ARBA" id="ARBA00009003"/>
    </source>
</evidence>
<accession>A0ABR4AMW6</accession>
<proteinExistence type="inferred from homology"/>
<reference evidence="3 4" key="1">
    <citation type="submission" date="2024-09" db="EMBL/GenBank/DDBJ databases">
        <title>Rethinking Asexuality: The Enigmatic Case of Functional Sexual Genes in Lepraria (Stereocaulaceae).</title>
        <authorList>
            <person name="Doellman M."/>
            <person name="Sun Y."/>
            <person name="Barcenas-Pena A."/>
            <person name="Lumbsch H.T."/>
            <person name="Grewe F."/>
        </authorList>
    </citation>
    <scope>NUCLEOTIDE SEQUENCE [LARGE SCALE GENOMIC DNA]</scope>
    <source>
        <strain evidence="3 4">Mercado 3170</strain>
    </source>
</reference>
<sequence>MTVFDSSGDIGFEGLITKHHPLPLTQYIPKAAHFVHSQLQSQTWLNYAIIRSAFCYLGVEKVSIWVPEDAVLPGEMWKRIRAMQNVTIRPFTVPTNVWGKRIQRVEHASDIARIKILYQEGGIYMDNDMIALKSSDDIIYSPDTKSTVLPRQAIYGQRKAVLNAMIMSKPGSPFLLRWMEKYKELDPSEWDRTSCLVPAEMWDAGEPELTLLHDRTWVYPQLRSNDELRTDRPALSLMWVGKGWHDIGNNHGSHLWKWADGSRKVEVNPEIVRTIDTPIFCKMRRLFDNMDGDGHYSVPVDRNPNCTSTSMVALKTNKYKLFSDYQMRLDTANTKWVDSSGNHLHGFSQTGTFINRTGESIVREFTVNSQAWLPVPSDWDARVGTVRMRFQLDQKAISGITSIGLFKIRVDYAGEIVVSLVKVPKANALLLRFEWLGSFLAKGEYAQIDNAEWISNGNFTLSETESNELAITYNRKDTGAIAVFLDGRPVDNGTLPLLPSARIGDEIWLNSREWINMDTGFRGSMHRFSAYADVVPPYELAKPLSLQSSTTMVTDDGYFDLIFPSILVTVLLYFLWRSKNRILRTASPRRATFSFTERELKKSLLP</sequence>
<dbReference type="Gene3D" id="3.90.550.20">
    <property type="match status" value="1"/>
</dbReference>
<evidence type="ECO:0008006" key="5">
    <source>
        <dbReference type="Google" id="ProtNLM"/>
    </source>
</evidence>
<keyword evidence="4" id="KW-1185">Reference proteome</keyword>
<dbReference type="EMBL" id="JBEFKJ010000003">
    <property type="protein sequence ID" value="KAL2046854.1"/>
    <property type="molecule type" value="Genomic_DNA"/>
</dbReference>
<dbReference type="Proteomes" id="UP001590950">
    <property type="component" value="Unassembled WGS sequence"/>
</dbReference>
<keyword evidence="2" id="KW-0472">Membrane</keyword>
<evidence type="ECO:0000256" key="2">
    <source>
        <dbReference type="SAM" id="Phobius"/>
    </source>
</evidence>
<protein>
    <recommendedName>
        <fullName evidence="5">Glycosyltransferase family 32 protein</fullName>
    </recommendedName>
</protein>
<keyword evidence="2" id="KW-0812">Transmembrane</keyword>
<keyword evidence="2" id="KW-1133">Transmembrane helix</keyword>